<name>A0AAD5UVA5_9APHY</name>
<keyword evidence="8" id="KW-1185">Reference proteome</keyword>
<organism evidence="7 8">
    <name type="scientific">Meripilus lineatus</name>
    <dbReference type="NCBI Taxonomy" id="2056292"/>
    <lineage>
        <taxon>Eukaryota</taxon>
        <taxon>Fungi</taxon>
        <taxon>Dikarya</taxon>
        <taxon>Basidiomycota</taxon>
        <taxon>Agaricomycotina</taxon>
        <taxon>Agaricomycetes</taxon>
        <taxon>Polyporales</taxon>
        <taxon>Meripilaceae</taxon>
        <taxon>Meripilus</taxon>
    </lineage>
</organism>
<comment type="subcellular location">
    <subcellularLocation>
        <location evidence="1">Membrane</location>
        <topology evidence="1">Multi-pass membrane protein</topology>
    </subcellularLocation>
</comment>
<comment type="caution">
    <text evidence="7">The sequence shown here is derived from an EMBL/GenBank/DDBJ whole genome shotgun (WGS) entry which is preliminary data.</text>
</comment>
<dbReference type="InterPro" id="IPR011701">
    <property type="entry name" value="MFS"/>
</dbReference>
<keyword evidence="4 5" id="KW-0472">Membrane</keyword>
<evidence type="ECO:0000256" key="2">
    <source>
        <dbReference type="ARBA" id="ARBA00022692"/>
    </source>
</evidence>
<dbReference type="AlphaFoldDB" id="A0AAD5UVA5"/>
<dbReference type="PANTHER" id="PTHR23501">
    <property type="entry name" value="MAJOR FACILITATOR SUPERFAMILY"/>
    <property type="match status" value="1"/>
</dbReference>
<dbReference type="Gene3D" id="1.20.1250.20">
    <property type="entry name" value="MFS general substrate transporter like domains"/>
    <property type="match status" value="1"/>
</dbReference>
<gene>
    <name evidence="7" type="ORF">NLI96_g9673</name>
</gene>
<dbReference type="GO" id="GO:0005886">
    <property type="term" value="C:plasma membrane"/>
    <property type="evidence" value="ECO:0007669"/>
    <property type="project" value="TreeGrafter"/>
</dbReference>
<dbReference type="Pfam" id="PF07690">
    <property type="entry name" value="MFS_1"/>
    <property type="match status" value="1"/>
</dbReference>
<dbReference type="SUPFAM" id="SSF103473">
    <property type="entry name" value="MFS general substrate transporter"/>
    <property type="match status" value="1"/>
</dbReference>
<feature type="transmembrane region" description="Helical" evidence="5">
    <location>
        <begin position="170"/>
        <end position="192"/>
    </location>
</feature>
<keyword evidence="3 5" id="KW-1133">Transmembrane helix</keyword>
<dbReference type="InterPro" id="IPR036259">
    <property type="entry name" value="MFS_trans_sf"/>
</dbReference>
<evidence type="ECO:0000259" key="6">
    <source>
        <dbReference type="PROSITE" id="PS50850"/>
    </source>
</evidence>
<dbReference type="Gene3D" id="1.20.1720.10">
    <property type="entry name" value="Multidrug resistance protein D"/>
    <property type="match status" value="1"/>
</dbReference>
<dbReference type="PROSITE" id="PS50850">
    <property type="entry name" value="MFS"/>
    <property type="match status" value="1"/>
</dbReference>
<dbReference type="GO" id="GO:0022857">
    <property type="term" value="F:transmembrane transporter activity"/>
    <property type="evidence" value="ECO:0007669"/>
    <property type="project" value="InterPro"/>
</dbReference>
<feature type="transmembrane region" description="Helical" evidence="5">
    <location>
        <begin position="385"/>
        <end position="403"/>
    </location>
</feature>
<evidence type="ECO:0000313" key="8">
    <source>
        <dbReference type="Proteomes" id="UP001212997"/>
    </source>
</evidence>
<feature type="domain" description="Major facilitator superfamily (MFS) profile" evidence="6">
    <location>
        <begin position="35"/>
        <end position="573"/>
    </location>
</feature>
<feature type="transmembrane region" description="Helical" evidence="5">
    <location>
        <begin position="236"/>
        <end position="258"/>
    </location>
</feature>
<feature type="transmembrane region" description="Helical" evidence="5">
    <location>
        <begin position="410"/>
        <end position="430"/>
    </location>
</feature>
<dbReference type="Proteomes" id="UP001212997">
    <property type="component" value="Unassembled WGS sequence"/>
</dbReference>
<feature type="transmembrane region" description="Helical" evidence="5">
    <location>
        <begin position="278"/>
        <end position="299"/>
    </location>
</feature>
<reference evidence="7" key="1">
    <citation type="submission" date="2022-07" db="EMBL/GenBank/DDBJ databases">
        <title>Genome Sequence of Physisporinus lineatus.</title>
        <authorList>
            <person name="Buettner E."/>
        </authorList>
    </citation>
    <scope>NUCLEOTIDE SEQUENCE</scope>
    <source>
        <strain evidence="7">VT162</strain>
    </source>
</reference>
<dbReference type="PANTHER" id="PTHR23501:SF198">
    <property type="entry name" value="AZOLE RESISTANCE PROTEIN 1-RELATED"/>
    <property type="match status" value="1"/>
</dbReference>
<evidence type="ECO:0000313" key="7">
    <source>
        <dbReference type="EMBL" id="KAJ3478552.1"/>
    </source>
</evidence>
<sequence>MAETKAPALALKVSSGTLDVEKLGAEVIVSSTTDLSETPSIGNRVGDGNTDYLIHGKRLALLCVQRILPASGTSSDFLFDTVSNTECIYSDLKVGLMLLFGRILSIAPVKIIFLLSISIFELGSLFCAVAPSIEFLIFGRAIAGVGGAGLWISIMSVLAQITTIEQRPLIMGMFVAVFAVASVVGPLLGGVLSGASSINLAFLSSLTPRLLQTTSAGDGVSVSTVPTVGKSASSHVWGSLGINLPCGGLAILLVLLALPNIPAPAKSDKTTLQKWIGIDWIGAVLSLGMVTCLLLSLQWGGNERPWNDPSIIALLVLTGVLLVAFLAWEWKKGPDALMPIKMITTGDMPGACISTFFVSMGFVIIIYYFPLLYQIEGHSATRSGVLILPLMASWVAASAISGASIKKYGYVWPFLVIPPIAAAIASGFLYTVKPETRNAVLVGYQILLGFGLGAGFQSTLVLAQAEYETEPELVPLATSVVTFSQFVGLNVGLGIAGAVFSTELVKKLAFLGSIPQATIDAVRANVEIISTLPQELRDHVVRAFMGAIGCVLLVGAPAAALSIVGGLMVGRKKINVDNIGAM</sequence>
<evidence type="ECO:0000256" key="1">
    <source>
        <dbReference type="ARBA" id="ARBA00004141"/>
    </source>
</evidence>
<protein>
    <recommendedName>
        <fullName evidence="6">Major facilitator superfamily (MFS) profile domain-containing protein</fullName>
    </recommendedName>
</protein>
<dbReference type="EMBL" id="JANAWD010000502">
    <property type="protein sequence ID" value="KAJ3478552.1"/>
    <property type="molecule type" value="Genomic_DNA"/>
</dbReference>
<feature type="transmembrane region" description="Helical" evidence="5">
    <location>
        <begin position="137"/>
        <end position="158"/>
    </location>
</feature>
<evidence type="ECO:0000256" key="5">
    <source>
        <dbReference type="SAM" id="Phobius"/>
    </source>
</evidence>
<keyword evidence="2 5" id="KW-0812">Transmembrane</keyword>
<proteinExistence type="predicted"/>
<feature type="transmembrane region" description="Helical" evidence="5">
    <location>
        <begin position="474"/>
        <end position="500"/>
    </location>
</feature>
<accession>A0AAD5UVA5</accession>
<feature type="transmembrane region" description="Helical" evidence="5">
    <location>
        <begin position="442"/>
        <end position="462"/>
    </location>
</feature>
<feature type="transmembrane region" description="Helical" evidence="5">
    <location>
        <begin position="543"/>
        <end position="569"/>
    </location>
</feature>
<feature type="transmembrane region" description="Helical" evidence="5">
    <location>
        <begin position="311"/>
        <end position="330"/>
    </location>
</feature>
<dbReference type="InterPro" id="IPR020846">
    <property type="entry name" value="MFS_dom"/>
</dbReference>
<feature type="transmembrane region" description="Helical" evidence="5">
    <location>
        <begin position="351"/>
        <end position="373"/>
    </location>
</feature>
<evidence type="ECO:0000256" key="4">
    <source>
        <dbReference type="ARBA" id="ARBA00023136"/>
    </source>
</evidence>
<evidence type="ECO:0000256" key="3">
    <source>
        <dbReference type="ARBA" id="ARBA00022989"/>
    </source>
</evidence>